<evidence type="ECO:0000259" key="1">
    <source>
        <dbReference type="Pfam" id="PF06890"/>
    </source>
</evidence>
<reference evidence="2 3" key="1">
    <citation type="submission" date="2015-08" db="EMBL/GenBank/DDBJ databases">
        <authorList>
            <person name="Varghese N."/>
        </authorList>
    </citation>
    <scope>NUCLEOTIDE SEQUENCE [LARGE SCALE GENOMIC DNA]</scope>
    <source>
        <strain evidence="2 3">DSM 18167</strain>
    </source>
</reference>
<accession>A0ABP2A9D5</accession>
<name>A0ABP2A9D5_9HYPH</name>
<evidence type="ECO:0000313" key="2">
    <source>
        <dbReference type="EMBL" id="CUA91253.1"/>
    </source>
</evidence>
<comment type="caution">
    <text evidence="2">The sequence shown here is derived from an EMBL/GenBank/DDBJ whole genome shotgun (WGS) entry which is preliminary data.</text>
</comment>
<proteinExistence type="predicted"/>
<evidence type="ECO:0000313" key="3">
    <source>
        <dbReference type="Proteomes" id="UP000182178"/>
    </source>
</evidence>
<dbReference type="Pfam" id="PF06890">
    <property type="entry name" value="Phage_Mu_Gp45"/>
    <property type="match status" value="1"/>
</dbReference>
<dbReference type="Proteomes" id="UP000182178">
    <property type="component" value="Unassembled WGS sequence"/>
</dbReference>
<gene>
    <name evidence="2" type="ORF">Ga0061061_1303</name>
</gene>
<sequence>MHDEVATMLRRVRLLETDDTGTQQTMRLRGLRGETLSGVVRAQYYGLSSVPPAGAEGVLLTLGGRTDRAMVLGVEAPGVRPTGMQPGETALYGPDGTILKLLMQKVYLDAQGKDVEITNARKVTIRGSNEVVIGVADRFTRIRPHRIDLAVTAEDQEAPYRVATEAGPSNVVFARLD</sequence>
<organism evidence="2 3">
    <name type="scientific">Chelatococcus sambhunathii</name>
    <dbReference type="NCBI Taxonomy" id="363953"/>
    <lineage>
        <taxon>Bacteria</taxon>
        <taxon>Pseudomonadati</taxon>
        <taxon>Pseudomonadota</taxon>
        <taxon>Alphaproteobacteria</taxon>
        <taxon>Hyphomicrobiales</taxon>
        <taxon>Chelatococcaceae</taxon>
        <taxon>Chelatococcus</taxon>
    </lineage>
</organism>
<feature type="domain" description="Bacteriophage Mu Gp45 N-terminal" evidence="1">
    <location>
        <begin position="11"/>
        <end position="77"/>
    </location>
</feature>
<dbReference type="InterPro" id="IPR053861">
    <property type="entry name" value="Phage_Mu_Gp45_N"/>
</dbReference>
<keyword evidence="3" id="KW-1185">Reference proteome</keyword>
<dbReference type="NCBIfam" id="TIGR01644">
    <property type="entry name" value="phage_P2_V"/>
    <property type="match status" value="1"/>
</dbReference>
<protein>
    <submittedName>
        <fullName evidence="2">Bacteriophage Mu Gp45 protein</fullName>
    </submittedName>
</protein>
<dbReference type="RefSeq" id="WP_055461155.1">
    <property type="nucleotide sequence ID" value="NZ_CYHC01000030.1"/>
</dbReference>
<dbReference type="EMBL" id="CYHC01000030">
    <property type="protein sequence ID" value="CUA91253.1"/>
    <property type="molecule type" value="Genomic_DNA"/>
</dbReference>
<dbReference type="InterPro" id="IPR013046">
    <property type="entry name" value="GpV/Gp45"/>
</dbReference>